<evidence type="ECO:0000256" key="1">
    <source>
        <dbReference type="SAM" id="Phobius"/>
    </source>
</evidence>
<protein>
    <submittedName>
        <fullName evidence="2">Multisubunit sodium/proton antiporter, MrpG subunit</fullName>
    </submittedName>
</protein>
<evidence type="ECO:0000313" key="2">
    <source>
        <dbReference type="EMBL" id="SEA67268.1"/>
    </source>
</evidence>
<feature type="transmembrane region" description="Helical" evidence="1">
    <location>
        <begin position="53"/>
        <end position="71"/>
    </location>
</feature>
<keyword evidence="3" id="KW-1185">Reference proteome</keyword>
<dbReference type="GO" id="GO:0015385">
    <property type="term" value="F:sodium:proton antiporter activity"/>
    <property type="evidence" value="ECO:0007669"/>
    <property type="project" value="TreeGrafter"/>
</dbReference>
<dbReference type="InterPro" id="IPR005133">
    <property type="entry name" value="PhaG_MnhG_YufB"/>
</dbReference>
<dbReference type="AlphaFoldDB" id="A0A1H4D3V8"/>
<dbReference type="OrthoDB" id="4427992at2"/>
<keyword evidence="1" id="KW-0812">Transmembrane</keyword>
<sequence>MTWAAWREAFAAATLGEVAAAAALLIGAAFSLIAAIGVVRFKDVFMRMHASTKAGTLGPGLALLGAAVGFYEAGAAARAAGAFALLLLTAPVAAHAIGRAAYVAGARLSARTWIDERKGADGVIAKRRTEESR</sequence>
<feature type="transmembrane region" description="Helical" evidence="1">
    <location>
        <begin position="20"/>
        <end position="41"/>
    </location>
</feature>
<dbReference type="PANTHER" id="PTHR34703">
    <property type="entry name" value="ANTIPORTER SUBUNIT MNHG2-RELATED"/>
    <property type="match status" value="1"/>
</dbReference>
<dbReference type="Proteomes" id="UP000198703">
    <property type="component" value="Unassembled WGS sequence"/>
</dbReference>
<dbReference type="EMBL" id="FNQM01000009">
    <property type="protein sequence ID" value="SEA67268.1"/>
    <property type="molecule type" value="Genomic_DNA"/>
</dbReference>
<dbReference type="STRING" id="89524.SAMN05444370_10923"/>
<dbReference type="RefSeq" id="WP_093254364.1">
    <property type="nucleotide sequence ID" value="NZ_FNQM01000009.1"/>
</dbReference>
<evidence type="ECO:0000313" key="3">
    <source>
        <dbReference type="Proteomes" id="UP000198703"/>
    </source>
</evidence>
<keyword evidence="1" id="KW-0472">Membrane</keyword>
<dbReference type="Pfam" id="PF03334">
    <property type="entry name" value="PhaG_MnhG_YufB"/>
    <property type="match status" value="1"/>
</dbReference>
<organism evidence="2 3">
    <name type="scientific">Rubrimonas cliftonensis</name>
    <dbReference type="NCBI Taxonomy" id="89524"/>
    <lineage>
        <taxon>Bacteria</taxon>
        <taxon>Pseudomonadati</taxon>
        <taxon>Pseudomonadota</taxon>
        <taxon>Alphaproteobacteria</taxon>
        <taxon>Rhodobacterales</taxon>
        <taxon>Paracoccaceae</taxon>
        <taxon>Rubrimonas</taxon>
    </lineage>
</organism>
<dbReference type="PANTHER" id="PTHR34703:SF1">
    <property type="entry name" value="ANTIPORTER SUBUNIT MNHG2-RELATED"/>
    <property type="match status" value="1"/>
</dbReference>
<name>A0A1H4D3V8_9RHOB</name>
<keyword evidence="1" id="KW-1133">Transmembrane helix</keyword>
<reference evidence="2 3" key="1">
    <citation type="submission" date="2016-10" db="EMBL/GenBank/DDBJ databases">
        <authorList>
            <person name="de Groot N.N."/>
        </authorList>
    </citation>
    <scope>NUCLEOTIDE SEQUENCE [LARGE SCALE GENOMIC DNA]</scope>
    <source>
        <strain evidence="2 3">DSM 15345</strain>
    </source>
</reference>
<feature type="transmembrane region" description="Helical" evidence="1">
    <location>
        <begin position="77"/>
        <end position="97"/>
    </location>
</feature>
<gene>
    <name evidence="2" type="ORF">SAMN05444370_10923</name>
</gene>
<proteinExistence type="predicted"/>
<dbReference type="NCBIfam" id="TIGR01300">
    <property type="entry name" value="CPA3_mnhG_phaG"/>
    <property type="match status" value="1"/>
</dbReference>
<accession>A0A1H4D3V8</accession>